<name>A0A0G1HJF2_UNCKA</name>
<protein>
    <submittedName>
        <fullName evidence="1">Uncharacterized protein</fullName>
    </submittedName>
</protein>
<evidence type="ECO:0000313" key="2">
    <source>
        <dbReference type="Proteomes" id="UP000033910"/>
    </source>
</evidence>
<dbReference type="EMBL" id="LCGF01000018">
    <property type="protein sequence ID" value="KKT10989.1"/>
    <property type="molecule type" value="Genomic_DNA"/>
</dbReference>
<evidence type="ECO:0000313" key="1">
    <source>
        <dbReference type="EMBL" id="KKT10989.1"/>
    </source>
</evidence>
<comment type="caution">
    <text evidence="1">The sequence shown here is derived from an EMBL/GenBank/DDBJ whole genome shotgun (WGS) entry which is preliminary data.</text>
</comment>
<reference evidence="1 2" key="1">
    <citation type="journal article" date="2015" name="Nature">
        <title>rRNA introns, odd ribosomes, and small enigmatic genomes across a large radiation of phyla.</title>
        <authorList>
            <person name="Brown C.T."/>
            <person name="Hug L.A."/>
            <person name="Thomas B.C."/>
            <person name="Sharon I."/>
            <person name="Castelle C.J."/>
            <person name="Singh A."/>
            <person name="Wilkins M.J."/>
            <person name="Williams K.H."/>
            <person name="Banfield J.F."/>
        </authorList>
    </citation>
    <scope>NUCLEOTIDE SEQUENCE [LARGE SCALE GENOMIC DNA]</scope>
</reference>
<accession>A0A0G1HJF2</accession>
<proteinExistence type="predicted"/>
<sequence length="70" mass="7944">MFISLPDIVAHSDNGLFSWCKRYSANESISSFSRVLLRALAPYSRDPPFSSKYSLTSLETTKVMFWFATA</sequence>
<organism evidence="1 2">
    <name type="scientific">candidate division WWE3 bacterium GW2011_GWB2_43_22</name>
    <dbReference type="NCBI Taxonomy" id="1619118"/>
    <lineage>
        <taxon>Bacteria</taxon>
        <taxon>Katanobacteria</taxon>
    </lineage>
</organism>
<dbReference type="AlphaFoldDB" id="A0A0G1HJF2"/>
<gene>
    <name evidence="1" type="ORF">UV89_C0018G0019</name>
</gene>
<dbReference type="Proteomes" id="UP000033910">
    <property type="component" value="Unassembled WGS sequence"/>
</dbReference>